<accession>A0ABT8K5K3</accession>
<dbReference type="RefSeq" id="WP_301228034.1">
    <property type="nucleotide sequence ID" value="NZ_JAROCG010000001.1"/>
</dbReference>
<dbReference type="Proteomes" id="UP001174209">
    <property type="component" value="Unassembled WGS sequence"/>
</dbReference>
<name>A0ABT8K5K3_9MICC</name>
<proteinExistence type="predicted"/>
<dbReference type="EMBL" id="JAROCG010000001">
    <property type="protein sequence ID" value="MDN4611807.1"/>
    <property type="molecule type" value="Genomic_DNA"/>
</dbReference>
<gene>
    <name evidence="1" type="ORF">P5G52_13135</name>
</gene>
<evidence type="ECO:0000313" key="1">
    <source>
        <dbReference type="EMBL" id="MDN4611807.1"/>
    </source>
</evidence>
<organism evidence="1 2">
    <name type="scientific">Arthrobacter burdickii</name>
    <dbReference type="NCBI Taxonomy" id="3035920"/>
    <lineage>
        <taxon>Bacteria</taxon>
        <taxon>Bacillati</taxon>
        <taxon>Actinomycetota</taxon>
        <taxon>Actinomycetes</taxon>
        <taxon>Micrococcales</taxon>
        <taxon>Micrococcaceae</taxon>
        <taxon>Arthrobacter</taxon>
    </lineage>
</organism>
<protein>
    <submittedName>
        <fullName evidence="1">Uncharacterized protein</fullName>
    </submittedName>
</protein>
<evidence type="ECO:0000313" key="2">
    <source>
        <dbReference type="Proteomes" id="UP001174209"/>
    </source>
</evidence>
<sequence>MIIADSGCVQGRMKDGSYYNLEFSAGTHFDDSGRIDMGFATVAIGEDVAFGGGYMTEASPSTHRPGSCVAGSTSQVYTI</sequence>
<comment type="caution">
    <text evidence="1">The sequence shown here is derived from an EMBL/GenBank/DDBJ whole genome shotgun (WGS) entry which is preliminary data.</text>
</comment>
<keyword evidence="2" id="KW-1185">Reference proteome</keyword>
<reference evidence="1" key="1">
    <citation type="submission" date="2023-06" db="EMBL/GenBank/DDBJ databases">
        <title>MT1 and MT2 Draft Genomes of Novel Species.</title>
        <authorList>
            <person name="Venkateswaran K."/>
        </authorList>
    </citation>
    <scope>NUCLEOTIDE SEQUENCE</scope>
    <source>
        <strain evidence="1">IIF3SC-B10</strain>
    </source>
</reference>